<reference evidence="1 2" key="1">
    <citation type="submission" date="2015-05" db="EMBL/GenBank/DDBJ databases">
        <authorList>
            <person name="Tang B."/>
            <person name="Yu Y."/>
        </authorList>
    </citation>
    <scope>NUCLEOTIDE SEQUENCE [LARGE SCALE GENOMIC DNA]</scope>
    <source>
        <strain evidence="1 2">DSM 7029</strain>
    </source>
</reference>
<gene>
    <name evidence="1" type="ORF">AAW51_5360</name>
</gene>
<dbReference type="EMBL" id="CP011371">
    <property type="protein sequence ID" value="AKJ32051.1"/>
    <property type="molecule type" value="Genomic_DNA"/>
</dbReference>
<name>A0A0G3BXF6_9BURK</name>
<dbReference type="Proteomes" id="UP000035352">
    <property type="component" value="Chromosome"/>
</dbReference>
<dbReference type="AlphaFoldDB" id="A0A0G3BXF6"/>
<protein>
    <submittedName>
        <fullName evidence="1">Uncharacterized protein</fullName>
    </submittedName>
</protein>
<sequence>MLSGCASSPGGAPAEAAPAEPVRTVQQVALLPVLSPAGLYSGNRNLALPHWVTAIDNRLKTQSFSSAMEQTRQAMGPEMRRVLVNELTAQGYEVEMLDAPAPPADDPSAIDYTTLPASKPILHVWFEYVGMYSSAFSANYLPQVNVSAYLVDAKAVDDPLLHETYYYGADARGEQYWSLPSAPKYRYATFDAMIANREEVAEGFQVGVGAVAQRIARELRSRFGDPKAATTASR</sequence>
<accession>A0A0G3BXF6</accession>
<organism evidence="1 2">
    <name type="scientific">Caldimonas brevitalea</name>
    <dbReference type="NCBI Taxonomy" id="413882"/>
    <lineage>
        <taxon>Bacteria</taxon>
        <taxon>Pseudomonadati</taxon>
        <taxon>Pseudomonadota</taxon>
        <taxon>Betaproteobacteria</taxon>
        <taxon>Burkholderiales</taxon>
        <taxon>Sphaerotilaceae</taxon>
        <taxon>Caldimonas</taxon>
    </lineage>
</organism>
<dbReference type="KEGG" id="pbh:AAW51_5360"/>
<proteinExistence type="predicted"/>
<keyword evidence="2" id="KW-1185">Reference proteome</keyword>
<evidence type="ECO:0000313" key="1">
    <source>
        <dbReference type="EMBL" id="AKJ32051.1"/>
    </source>
</evidence>
<evidence type="ECO:0000313" key="2">
    <source>
        <dbReference type="Proteomes" id="UP000035352"/>
    </source>
</evidence>